<dbReference type="InterPro" id="IPR008969">
    <property type="entry name" value="CarboxyPept-like_regulatory"/>
</dbReference>
<feature type="domain" description="TonB-dependent receptor-like beta-barrel" evidence="13">
    <location>
        <begin position="450"/>
        <end position="854"/>
    </location>
</feature>
<dbReference type="PANTHER" id="PTHR30069">
    <property type="entry name" value="TONB-DEPENDENT OUTER MEMBRANE RECEPTOR"/>
    <property type="match status" value="1"/>
</dbReference>
<feature type="chain" id="PRO_5047262476" evidence="12">
    <location>
        <begin position="23"/>
        <end position="1084"/>
    </location>
</feature>
<evidence type="ECO:0000256" key="11">
    <source>
        <dbReference type="RuleBase" id="RU003357"/>
    </source>
</evidence>
<dbReference type="Proteomes" id="UP001568894">
    <property type="component" value="Unassembled WGS sequence"/>
</dbReference>
<evidence type="ECO:0000313" key="16">
    <source>
        <dbReference type="Proteomes" id="UP001568894"/>
    </source>
</evidence>
<dbReference type="NCBIfam" id="TIGR04056">
    <property type="entry name" value="OMP_RagA_SusC"/>
    <property type="match status" value="1"/>
</dbReference>
<evidence type="ECO:0000256" key="5">
    <source>
        <dbReference type="ARBA" id="ARBA00022729"/>
    </source>
</evidence>
<evidence type="ECO:0000256" key="9">
    <source>
        <dbReference type="ARBA" id="ARBA00023237"/>
    </source>
</evidence>
<dbReference type="EMBL" id="JASMRN010000002">
    <property type="protein sequence ID" value="MEZ7514348.1"/>
    <property type="molecule type" value="Genomic_DNA"/>
</dbReference>
<comment type="caution">
    <text evidence="15">The sequence shown here is derived from an EMBL/GenBank/DDBJ whole genome shotgun (WGS) entry which is preliminary data.</text>
</comment>
<evidence type="ECO:0000256" key="12">
    <source>
        <dbReference type="SAM" id="SignalP"/>
    </source>
</evidence>
<evidence type="ECO:0000313" key="15">
    <source>
        <dbReference type="EMBL" id="MEZ7514348.1"/>
    </source>
</evidence>
<protein>
    <submittedName>
        <fullName evidence="15">SusC/RagA family TonB-linked outer membrane protein</fullName>
    </submittedName>
</protein>
<feature type="domain" description="TonB-dependent receptor plug" evidence="14">
    <location>
        <begin position="118"/>
        <end position="238"/>
    </location>
</feature>
<sequence length="1084" mass="116281">MKLKLNQVLILLLVLVTQVSFAQEGIVRGIVTDASGMPLPGVSISVKGTTNGAQTDFDGKYTIKASNSQILVFSYIGMKTQELKASSSSINVKLLGDALELEGVTINVFGIETKKKLSNSSSSKVNGEALATTGETGLLNSLSAKASNVVVTSSSGDPGAGSYVQIRGQNTITGNTQPLYVVDGIPISGQELDNGNQVGGVNQQSRVGDINPNSIASVTILKGASASALWGFRAANGVVLITTKKGRGKLSIELNSSYSIDDVNVRFKTQNLFGQGSNGSFVRNTGSSFGDLISSRSGAADDVNTAGSYFVSDRGTTYYGITKKNSTANFNDSNYDEILGTGNTSNQNIAFSGGSENGSFYLSLGNTKQDGVVRNSSYERTNIDFNTVYKLGEKTTFTGKMSYSTSNSNRVQQGSNTSGLLLGLYRTAPDFDNRDFLGTNFTAAGVATVGSHRSYRKDLGTTETSTSPVYNNPFWSTDIQKNPNTVNRYIAGIQLEHQFTDQFRLIGRANVDGYSDDRQSMYPIYSSENGGGGYASEDGVTHRQYNVDVLGIGNFNFTDDLRFEYTAGLNTAEINTVFRGGDYKNFLINSPKFVYSNSLLANRTTYLNRSNTKTNAAFLSTSLNYKDYLNANVGARAETSSALDPNLKTYVYPSVELSYLFTHHLKSEALTFGKIRATYGQVAIMPGIYNGYTYITGATGTESWGPAYDAAAYNGGFERESLAGNPDLKPEIKTQYEAGIDLVFFNRVNLGVTYYTDVIRDNLVAAANNPSSSVSDLYGNFAQLSNKGLEIDFDAAILKNSDFKWNIAATFGTNKNEVTKLTGSESILLNGFAGTSSRAVLNQPLGVLWGGRWDRDDSGELILDAQGFPVAAATEGVIGNPNPKFRAGLTNTFEYKGLSLNVLFDASVGGDLWDGTNGALNVFGKSVETANILNLTAAEATALTGSNGATAISQGWLNSDGSYSVRGNIKDFGAGPRLLNQSWYSALGGGFGAVSEQFIKSATWVKLREATVAYRLPTTTFLEKAGVEAMTFSLTGRNLWLWTEDKTLGQDPETNLTGGSNGRGLQYFNSPNTKSIIFSLNVKF</sequence>
<evidence type="ECO:0000256" key="4">
    <source>
        <dbReference type="ARBA" id="ARBA00022692"/>
    </source>
</evidence>
<keyword evidence="3 10" id="KW-1134">Transmembrane beta strand</keyword>
<evidence type="ECO:0000256" key="10">
    <source>
        <dbReference type="PROSITE-ProRule" id="PRU01360"/>
    </source>
</evidence>
<dbReference type="InterPro" id="IPR039426">
    <property type="entry name" value="TonB-dep_rcpt-like"/>
</dbReference>
<dbReference type="InterPro" id="IPR023997">
    <property type="entry name" value="TonB-dep_OMP_SusC/RagA_CS"/>
</dbReference>
<evidence type="ECO:0000259" key="14">
    <source>
        <dbReference type="Pfam" id="PF07715"/>
    </source>
</evidence>
<evidence type="ECO:0000256" key="8">
    <source>
        <dbReference type="ARBA" id="ARBA00023170"/>
    </source>
</evidence>
<dbReference type="InterPro" id="IPR012910">
    <property type="entry name" value="Plug_dom"/>
</dbReference>
<keyword evidence="4 10" id="KW-0812">Transmembrane</keyword>
<organism evidence="15 16">
    <name type="scientific">Flavobacterium frigidarium</name>
    <dbReference type="NCBI Taxonomy" id="99286"/>
    <lineage>
        <taxon>Bacteria</taxon>
        <taxon>Pseudomonadati</taxon>
        <taxon>Bacteroidota</taxon>
        <taxon>Flavobacteriia</taxon>
        <taxon>Flavobacteriales</taxon>
        <taxon>Flavobacteriaceae</taxon>
        <taxon>Flavobacterium</taxon>
    </lineage>
</organism>
<dbReference type="PROSITE" id="PS52016">
    <property type="entry name" value="TONB_DEPENDENT_REC_3"/>
    <property type="match status" value="1"/>
</dbReference>
<keyword evidence="16" id="KW-1185">Reference proteome</keyword>
<name>A0ABV4K9L2_9FLAO</name>
<comment type="subcellular location">
    <subcellularLocation>
        <location evidence="1 10">Cell outer membrane</location>
        <topology evidence="1 10">Multi-pass membrane protein</topology>
    </subcellularLocation>
</comment>
<keyword evidence="2 10" id="KW-0813">Transport</keyword>
<dbReference type="InterPro" id="IPR000531">
    <property type="entry name" value="Beta-barrel_TonB"/>
</dbReference>
<evidence type="ECO:0000256" key="6">
    <source>
        <dbReference type="ARBA" id="ARBA00023077"/>
    </source>
</evidence>
<evidence type="ECO:0000256" key="2">
    <source>
        <dbReference type="ARBA" id="ARBA00022448"/>
    </source>
</evidence>
<dbReference type="NCBIfam" id="TIGR04057">
    <property type="entry name" value="SusC_RagA_signa"/>
    <property type="match status" value="1"/>
</dbReference>
<keyword evidence="8" id="KW-0675">Receptor</keyword>
<dbReference type="Pfam" id="PF13715">
    <property type="entry name" value="CarbopepD_reg_2"/>
    <property type="match status" value="1"/>
</dbReference>
<proteinExistence type="inferred from homology"/>
<evidence type="ECO:0000256" key="7">
    <source>
        <dbReference type="ARBA" id="ARBA00023136"/>
    </source>
</evidence>
<dbReference type="InterPro" id="IPR037066">
    <property type="entry name" value="Plug_dom_sf"/>
</dbReference>
<dbReference type="PANTHER" id="PTHR30069:SF29">
    <property type="entry name" value="HEMOGLOBIN AND HEMOGLOBIN-HAPTOGLOBIN-BINDING PROTEIN 1-RELATED"/>
    <property type="match status" value="1"/>
</dbReference>
<evidence type="ECO:0000259" key="13">
    <source>
        <dbReference type="Pfam" id="PF00593"/>
    </source>
</evidence>
<comment type="similarity">
    <text evidence="10 11">Belongs to the TonB-dependent receptor family.</text>
</comment>
<dbReference type="Pfam" id="PF07715">
    <property type="entry name" value="Plug"/>
    <property type="match status" value="1"/>
</dbReference>
<evidence type="ECO:0000256" key="3">
    <source>
        <dbReference type="ARBA" id="ARBA00022452"/>
    </source>
</evidence>
<keyword evidence="7 10" id="KW-0472">Membrane</keyword>
<dbReference type="SUPFAM" id="SSF56935">
    <property type="entry name" value="Porins"/>
    <property type="match status" value="1"/>
</dbReference>
<keyword evidence="5 12" id="KW-0732">Signal</keyword>
<dbReference type="Gene3D" id="2.60.40.1120">
    <property type="entry name" value="Carboxypeptidase-like, regulatory domain"/>
    <property type="match status" value="1"/>
</dbReference>
<dbReference type="Pfam" id="PF00593">
    <property type="entry name" value="TonB_dep_Rec_b-barrel"/>
    <property type="match status" value="1"/>
</dbReference>
<dbReference type="Gene3D" id="2.170.130.10">
    <property type="entry name" value="TonB-dependent receptor, plug domain"/>
    <property type="match status" value="1"/>
</dbReference>
<feature type="signal peptide" evidence="12">
    <location>
        <begin position="1"/>
        <end position="22"/>
    </location>
</feature>
<dbReference type="InterPro" id="IPR023996">
    <property type="entry name" value="TonB-dep_OMP_SusC/RagA"/>
</dbReference>
<evidence type="ECO:0000256" key="1">
    <source>
        <dbReference type="ARBA" id="ARBA00004571"/>
    </source>
</evidence>
<accession>A0ABV4K9L2</accession>
<gene>
    <name evidence="15" type="ORF">QO192_03520</name>
</gene>
<keyword evidence="9 10" id="KW-0998">Cell outer membrane</keyword>
<dbReference type="Gene3D" id="2.40.170.20">
    <property type="entry name" value="TonB-dependent receptor, beta-barrel domain"/>
    <property type="match status" value="1"/>
</dbReference>
<dbReference type="SUPFAM" id="SSF49464">
    <property type="entry name" value="Carboxypeptidase regulatory domain-like"/>
    <property type="match status" value="1"/>
</dbReference>
<dbReference type="InterPro" id="IPR036942">
    <property type="entry name" value="Beta-barrel_TonB_sf"/>
</dbReference>
<reference evidence="15 16" key="1">
    <citation type="submission" date="2023-05" db="EMBL/GenBank/DDBJ databases">
        <title>Adaptations of aquatic viruses from atmosphere-close ecosystems of the Central Arctic Ocean.</title>
        <authorList>
            <person name="Rahlff J."/>
            <person name="Holmfeldt K."/>
        </authorList>
    </citation>
    <scope>NUCLEOTIDE SEQUENCE [LARGE SCALE GENOMIC DNA]</scope>
    <source>
        <strain evidence="15 16">Arc14</strain>
    </source>
</reference>
<keyword evidence="6 11" id="KW-0798">TonB box</keyword>
<dbReference type="RefSeq" id="WP_371568032.1">
    <property type="nucleotide sequence ID" value="NZ_JASMRN010000002.1"/>
</dbReference>